<dbReference type="InterPro" id="IPR035959">
    <property type="entry name" value="RutC-like_sf"/>
</dbReference>
<evidence type="ECO:0000313" key="1">
    <source>
        <dbReference type="EMBL" id="EGC21160.1"/>
    </source>
</evidence>
<gene>
    <name evidence="1" type="ORF">HMPREF9141_0518</name>
</gene>
<accession>F0F4K2</accession>
<dbReference type="AlphaFoldDB" id="F0F4K2"/>
<sequence length="348" mass="39947">MRETEHKRKMDFYEILAPKSQGKFTDQLEDLSRQLSELQSHAGQAGRRLDYVRIFLSDIQNQHQLLIESELFQNVLSTLSTTIVEQPPLNGSKIAILVKTTSRADNCIFQSIRLTEEETHGTSAYFQTVMLFEKYLRSIQEKGLDIRTHLVRTWIYVADIDINYDGIVKARNDIFRRYGLTADTHYIASTGIGGSSPVRSATVAIDFLTYPDIREEDKKYLQALDHLNPTHEYGVAFERGTRLTLPSKQIAFISGTASIDRYGNVLYLGDVEKQTVRLLDNIEALLQDGGMCMADINYFVIYLRDPSDYPVVSRYMTRRFPTQPHIIVLAKVCRPEWLIEMECTATRQ</sequence>
<dbReference type="SUPFAM" id="SSF55298">
    <property type="entry name" value="YjgF-like"/>
    <property type="match status" value="2"/>
</dbReference>
<dbReference type="EMBL" id="AEWX01000004">
    <property type="protein sequence ID" value="EGC21160.1"/>
    <property type="molecule type" value="Genomic_DNA"/>
</dbReference>
<evidence type="ECO:0000313" key="2">
    <source>
        <dbReference type="Proteomes" id="UP000005697"/>
    </source>
</evidence>
<dbReference type="STRING" id="888743.HMPREF9141_0518"/>
<dbReference type="OrthoDB" id="9803101at2"/>
<dbReference type="PANTHER" id="PTHR11803:SF39">
    <property type="entry name" value="2-IMINOBUTANOATE_2-IMINOPROPANOATE DEAMINASE"/>
    <property type="match status" value="1"/>
</dbReference>
<dbReference type="HOGENOM" id="CLU_062425_0_0_10"/>
<organism evidence="1 2">
    <name type="scientific">Prevotella multiformis DSM 16608</name>
    <dbReference type="NCBI Taxonomy" id="888743"/>
    <lineage>
        <taxon>Bacteria</taxon>
        <taxon>Pseudomonadati</taxon>
        <taxon>Bacteroidota</taxon>
        <taxon>Bacteroidia</taxon>
        <taxon>Bacteroidales</taxon>
        <taxon>Prevotellaceae</taxon>
        <taxon>Prevotella</taxon>
    </lineage>
</organism>
<dbReference type="PANTHER" id="PTHR11803">
    <property type="entry name" value="2-IMINOBUTANOATE/2-IMINOPROPANOATE DEAMINASE RIDA"/>
    <property type="match status" value="1"/>
</dbReference>
<dbReference type="Gene3D" id="3.30.1330.40">
    <property type="entry name" value="RutC-like"/>
    <property type="match status" value="2"/>
</dbReference>
<dbReference type="GO" id="GO:0019239">
    <property type="term" value="F:deaminase activity"/>
    <property type="evidence" value="ECO:0007669"/>
    <property type="project" value="TreeGrafter"/>
</dbReference>
<name>F0F4K2_9BACT</name>
<dbReference type="GO" id="GO:0005829">
    <property type="term" value="C:cytosol"/>
    <property type="evidence" value="ECO:0007669"/>
    <property type="project" value="TreeGrafter"/>
</dbReference>
<proteinExistence type="predicted"/>
<dbReference type="InterPro" id="IPR006175">
    <property type="entry name" value="YjgF/YER057c/UK114"/>
</dbReference>
<dbReference type="eggNOG" id="COG0251">
    <property type="taxonomic scope" value="Bacteria"/>
</dbReference>
<reference evidence="1 2" key="1">
    <citation type="submission" date="2011-01" db="EMBL/GenBank/DDBJ databases">
        <authorList>
            <person name="Muzny D."/>
            <person name="Qin X."/>
            <person name="Deng J."/>
            <person name="Jiang H."/>
            <person name="Liu Y."/>
            <person name="Qu J."/>
            <person name="Song X.-Z."/>
            <person name="Zhang L."/>
            <person name="Thornton R."/>
            <person name="Coyle M."/>
            <person name="Francisco L."/>
            <person name="Jackson L."/>
            <person name="Javaid M."/>
            <person name="Korchina V."/>
            <person name="Kovar C."/>
            <person name="Mata R."/>
            <person name="Mathew T."/>
            <person name="Ngo R."/>
            <person name="Nguyen L."/>
            <person name="Nguyen N."/>
            <person name="Okwuonu G."/>
            <person name="Ongeri F."/>
            <person name="Pham C."/>
            <person name="Simmons D."/>
            <person name="Wilczek-Boney K."/>
            <person name="Hale W."/>
            <person name="Jakkamsetti A."/>
            <person name="Pham P."/>
            <person name="Ruth R."/>
            <person name="San Lucas F."/>
            <person name="Warren J."/>
            <person name="Zhang J."/>
            <person name="Zhao Z."/>
            <person name="Zhou C."/>
            <person name="Zhu D."/>
            <person name="Lee S."/>
            <person name="Bess C."/>
            <person name="Blankenburg K."/>
            <person name="Forbes L."/>
            <person name="Fu Q."/>
            <person name="Gubbala S."/>
            <person name="Hirani K."/>
            <person name="Jayaseelan J.C."/>
            <person name="Lara F."/>
            <person name="Munidasa M."/>
            <person name="Palculict T."/>
            <person name="Patil S."/>
            <person name="Pu L.-L."/>
            <person name="Saada N."/>
            <person name="Tang L."/>
            <person name="Weissenberger G."/>
            <person name="Zhu Y."/>
            <person name="Hemphill L."/>
            <person name="Shang Y."/>
            <person name="Youmans B."/>
            <person name="Ayvaz T."/>
            <person name="Ross M."/>
            <person name="Santibanez J."/>
            <person name="Aqrawi P."/>
            <person name="Gross S."/>
            <person name="Joshi V."/>
            <person name="Fowler G."/>
            <person name="Nazareth L."/>
            <person name="Reid J."/>
            <person name="Worley K."/>
            <person name="Petrosino J."/>
            <person name="Highlander S."/>
            <person name="Gibbs R."/>
        </authorList>
    </citation>
    <scope>NUCLEOTIDE SEQUENCE [LARGE SCALE GENOMIC DNA]</scope>
    <source>
        <strain evidence="1 2">DSM 16608</strain>
    </source>
</reference>
<dbReference type="Pfam" id="PF01042">
    <property type="entry name" value="Ribonuc_L-PSP"/>
    <property type="match status" value="1"/>
</dbReference>
<comment type="caution">
    <text evidence="1">The sequence shown here is derived from an EMBL/GenBank/DDBJ whole genome shotgun (WGS) entry which is preliminary data.</text>
</comment>
<protein>
    <submittedName>
        <fullName evidence="1">Endoribonuclease L-PSP</fullName>
    </submittedName>
</protein>
<keyword evidence="2" id="KW-1185">Reference proteome</keyword>
<dbReference type="Proteomes" id="UP000005697">
    <property type="component" value="Unassembled WGS sequence"/>
</dbReference>